<reference evidence="3 4" key="1">
    <citation type="journal article" date="2011" name="Science">
        <title>The Selaginella genome identifies genetic changes associated with the evolution of vascular plants.</title>
        <authorList>
            <person name="Banks J.A."/>
            <person name="Nishiyama T."/>
            <person name="Hasebe M."/>
            <person name="Bowman J.L."/>
            <person name="Gribskov M."/>
            <person name="dePamphilis C."/>
            <person name="Albert V.A."/>
            <person name="Aono N."/>
            <person name="Aoyama T."/>
            <person name="Ambrose B.A."/>
            <person name="Ashton N.W."/>
            <person name="Axtell M.J."/>
            <person name="Barker E."/>
            <person name="Barker M.S."/>
            <person name="Bennetzen J.L."/>
            <person name="Bonawitz N.D."/>
            <person name="Chapple C."/>
            <person name="Cheng C."/>
            <person name="Correa L.G."/>
            <person name="Dacre M."/>
            <person name="DeBarry J."/>
            <person name="Dreyer I."/>
            <person name="Elias M."/>
            <person name="Engstrom E.M."/>
            <person name="Estelle M."/>
            <person name="Feng L."/>
            <person name="Finet C."/>
            <person name="Floyd S.K."/>
            <person name="Frommer W.B."/>
            <person name="Fujita T."/>
            <person name="Gramzow L."/>
            <person name="Gutensohn M."/>
            <person name="Harholt J."/>
            <person name="Hattori M."/>
            <person name="Heyl A."/>
            <person name="Hirai T."/>
            <person name="Hiwatashi Y."/>
            <person name="Ishikawa M."/>
            <person name="Iwata M."/>
            <person name="Karol K.G."/>
            <person name="Koehler B."/>
            <person name="Kolukisaoglu U."/>
            <person name="Kubo M."/>
            <person name="Kurata T."/>
            <person name="Lalonde S."/>
            <person name="Li K."/>
            <person name="Li Y."/>
            <person name="Litt A."/>
            <person name="Lyons E."/>
            <person name="Manning G."/>
            <person name="Maruyama T."/>
            <person name="Michael T.P."/>
            <person name="Mikami K."/>
            <person name="Miyazaki S."/>
            <person name="Morinaga S."/>
            <person name="Murata T."/>
            <person name="Mueller-Roeber B."/>
            <person name="Nelson D.R."/>
            <person name="Obara M."/>
            <person name="Oguri Y."/>
            <person name="Olmstead R.G."/>
            <person name="Onodera N."/>
            <person name="Petersen B.L."/>
            <person name="Pils B."/>
            <person name="Prigge M."/>
            <person name="Rensing S.A."/>
            <person name="Riano-Pachon D.M."/>
            <person name="Roberts A.W."/>
            <person name="Sato Y."/>
            <person name="Scheller H.V."/>
            <person name="Schulz B."/>
            <person name="Schulz C."/>
            <person name="Shakirov E.V."/>
            <person name="Shibagaki N."/>
            <person name="Shinohara N."/>
            <person name="Shippen D.E."/>
            <person name="Soerensen I."/>
            <person name="Sotooka R."/>
            <person name="Sugimoto N."/>
            <person name="Sugita M."/>
            <person name="Sumikawa N."/>
            <person name="Tanurdzic M."/>
            <person name="Theissen G."/>
            <person name="Ulvskov P."/>
            <person name="Wakazuki S."/>
            <person name="Weng J.K."/>
            <person name="Willats W.W."/>
            <person name="Wipf D."/>
            <person name="Wolf P.G."/>
            <person name="Yang L."/>
            <person name="Zimmer A.D."/>
            <person name="Zhu Q."/>
            <person name="Mitros T."/>
            <person name="Hellsten U."/>
            <person name="Loque D."/>
            <person name="Otillar R."/>
            <person name="Salamov A."/>
            <person name="Schmutz J."/>
            <person name="Shapiro H."/>
            <person name="Lindquist E."/>
            <person name="Lucas S."/>
            <person name="Rokhsar D."/>
            <person name="Grigoriev I.V."/>
        </authorList>
    </citation>
    <scope>NUCLEOTIDE SEQUENCE [LARGE SCALE GENOMIC DNA]</scope>
</reference>
<dbReference type="GO" id="GO:0003723">
    <property type="term" value="F:RNA binding"/>
    <property type="evidence" value="ECO:0007669"/>
    <property type="project" value="InterPro"/>
</dbReference>
<feature type="region of interest" description="Disordered" evidence="1">
    <location>
        <begin position="318"/>
        <end position="346"/>
    </location>
</feature>
<accession>D8T1H0</accession>
<feature type="domain" description="PORR" evidence="2">
    <location>
        <begin position="64"/>
        <end position="132"/>
    </location>
</feature>
<dbReference type="InParanoid" id="D8T1H0"/>
<keyword evidence="4" id="KW-1185">Reference proteome</keyword>
<dbReference type="FunCoup" id="D8T1H0">
    <property type="interactions" value="1211"/>
</dbReference>
<name>D8T1H0_SELML</name>
<evidence type="ECO:0000313" key="3">
    <source>
        <dbReference type="EMBL" id="EFJ09500.1"/>
    </source>
</evidence>
<dbReference type="eggNOG" id="ENOG502QRW0">
    <property type="taxonomic scope" value="Eukaryota"/>
</dbReference>
<dbReference type="HOGENOM" id="CLU_550311_0_0_1"/>
<gene>
    <name evidence="3" type="primary">EMBL1692-2</name>
    <name evidence="3" type="ORF">SELMODRAFT_428028</name>
</gene>
<evidence type="ECO:0000256" key="1">
    <source>
        <dbReference type="SAM" id="MobiDB-lite"/>
    </source>
</evidence>
<dbReference type="AlphaFoldDB" id="D8T1H0"/>
<dbReference type="InterPro" id="IPR045040">
    <property type="entry name" value="PORR_fam"/>
</dbReference>
<dbReference type="KEGG" id="smo:SELMODRAFT_428028"/>
<dbReference type="InterPro" id="IPR021099">
    <property type="entry name" value="PORR_domain"/>
</dbReference>
<evidence type="ECO:0000313" key="4">
    <source>
        <dbReference type="Proteomes" id="UP000001514"/>
    </source>
</evidence>
<feature type="compositionally biased region" description="Acidic residues" evidence="1">
    <location>
        <begin position="320"/>
        <end position="339"/>
    </location>
</feature>
<dbReference type="EMBL" id="GL377662">
    <property type="protein sequence ID" value="EFJ09500.1"/>
    <property type="molecule type" value="Genomic_DNA"/>
</dbReference>
<feature type="domain" description="PORR" evidence="2">
    <location>
        <begin position="133"/>
        <end position="310"/>
    </location>
</feature>
<dbReference type="Proteomes" id="UP000001514">
    <property type="component" value="Unassembled WGS sequence"/>
</dbReference>
<organism evidence="4">
    <name type="scientific">Selaginella moellendorffii</name>
    <name type="common">Spikemoss</name>
    <dbReference type="NCBI Taxonomy" id="88036"/>
    <lineage>
        <taxon>Eukaryota</taxon>
        <taxon>Viridiplantae</taxon>
        <taxon>Streptophyta</taxon>
        <taxon>Embryophyta</taxon>
        <taxon>Tracheophyta</taxon>
        <taxon>Lycopodiopsida</taxon>
        <taxon>Selaginellales</taxon>
        <taxon>Selaginellaceae</taxon>
        <taxon>Selaginella</taxon>
    </lineage>
</organism>
<dbReference type="PANTHER" id="PTHR31476">
    <property type="entry name" value="PROTEIN WHAT'S THIS FACTOR 1 HOMOLOG, CHLOROPLASTIC"/>
    <property type="match status" value="1"/>
</dbReference>
<evidence type="ECO:0000259" key="2">
    <source>
        <dbReference type="Pfam" id="PF11955"/>
    </source>
</evidence>
<sequence>MLAVALPLESTLFLNSKKQQLRASSSSTFFSGAGGNRRNFIAIPSTHRHVQRLPVVTATVKRTKDYVLDKVVEREKKVKVVNKVKNILVKQPGKVMSLRDLGRYRHYIGLQAKRRFVSLLRKFPGVFIIFEEGAGSLEVNKWDPELAVTFEQKKLEATPQEDYEEITVSGRVPKFPRLTLPRGYKLPRKEKEKLLKFQQVPLLSPYDDSRDLNPASKQAEKRAVALVQELLHLTLEKKTLVDHLTHFRSDFKFSQRLRGMLIRHPEIFYVSFKGQRDSVFLREAYNENSQLLEKDPLVLAKEKLAALVKIDKSAMKVLDESESGSEDDDGSWSDDEDMSPETREFLEERRRRREVMIALRPKVEPCCGPTFPAAMKAASLLTAAAATYTIKAKHPAKKNRVAHKQSSGQWLGLWESFGMVCLIGPEPSKLVMMAAKKERNVEVPKENVSRKIILVRKNTPLSSSLSLPSWRDVLQKMEESAASMTTFESLLEVCSC</sequence>
<proteinExistence type="predicted"/>
<protein>
    <submittedName>
        <fullName evidence="3">Uncharacterized protein EMBL1692-2</fullName>
    </submittedName>
</protein>
<dbReference type="Pfam" id="PF11955">
    <property type="entry name" value="PORR"/>
    <property type="match status" value="2"/>
</dbReference>
<dbReference type="Gramene" id="EFJ09500">
    <property type="protein sequence ID" value="EFJ09500"/>
    <property type="gene ID" value="SELMODRAFT_428028"/>
</dbReference>
<dbReference type="PANTHER" id="PTHR31476:SF4">
    <property type="entry name" value="PROTEIN WHAT'S THIS FACTOR 1 HOMOLOG, CHLOROPLASTIC"/>
    <property type="match status" value="1"/>
</dbReference>